<dbReference type="PANTHER" id="PTHR30081:SF8">
    <property type="entry name" value="PROTEIN TRANSLOCASE SUBUNIT SECF"/>
    <property type="match status" value="1"/>
</dbReference>
<dbReference type="OrthoDB" id="9774769at2"/>
<evidence type="ECO:0000256" key="6">
    <source>
        <dbReference type="ARBA" id="ARBA00022989"/>
    </source>
</evidence>
<comment type="function">
    <text evidence="9">Part of the Sec protein translocase complex. Interacts with the SecYEG preprotein conducting channel. SecDF uses the proton motive force (PMF) to complete protein translocation after the ATP-dependent function of SecA.</text>
</comment>
<dbReference type="GO" id="GO:0005886">
    <property type="term" value="C:plasma membrane"/>
    <property type="evidence" value="ECO:0007669"/>
    <property type="project" value="UniProtKB-SubCell"/>
</dbReference>
<evidence type="ECO:0000259" key="11">
    <source>
        <dbReference type="Pfam" id="PF02355"/>
    </source>
</evidence>
<organism evidence="12 13">
    <name type="scientific">Bowdeniella nasicola</name>
    <dbReference type="NCBI Taxonomy" id="208480"/>
    <lineage>
        <taxon>Bacteria</taxon>
        <taxon>Bacillati</taxon>
        <taxon>Actinomycetota</taxon>
        <taxon>Actinomycetes</taxon>
        <taxon>Actinomycetales</taxon>
        <taxon>Actinomycetaceae</taxon>
        <taxon>Bowdeniella</taxon>
    </lineage>
</organism>
<keyword evidence="13" id="KW-1185">Reference proteome</keyword>
<dbReference type="Pfam" id="PF02355">
    <property type="entry name" value="SecD_SecF_C"/>
    <property type="match status" value="1"/>
</dbReference>
<dbReference type="Pfam" id="PF07549">
    <property type="entry name" value="Sec_GG"/>
    <property type="match status" value="1"/>
</dbReference>
<dbReference type="InterPro" id="IPR022645">
    <property type="entry name" value="SecD/SecF_bac"/>
</dbReference>
<evidence type="ECO:0000313" key="13">
    <source>
        <dbReference type="Proteomes" id="UP000185628"/>
    </source>
</evidence>
<comment type="caution">
    <text evidence="12">The sequence shown here is derived from an EMBL/GenBank/DDBJ whole genome shotgun (WGS) entry which is preliminary data.</text>
</comment>
<dbReference type="InterPro" id="IPR022646">
    <property type="entry name" value="SecD/SecF_CS"/>
</dbReference>
<dbReference type="RefSeq" id="WP_073715672.1">
    <property type="nucleotide sequence ID" value="NZ_MQVR01000005.1"/>
</dbReference>
<dbReference type="PRINTS" id="PR01755">
    <property type="entry name" value="SECFTRNLCASE"/>
</dbReference>
<dbReference type="Proteomes" id="UP000185628">
    <property type="component" value="Unassembled WGS sequence"/>
</dbReference>
<feature type="transmembrane region" description="Helical" evidence="9">
    <location>
        <begin position="260"/>
        <end position="279"/>
    </location>
</feature>
<accession>A0A1Q5Q5F1</accession>
<dbReference type="EMBL" id="MQVR01000005">
    <property type="protein sequence ID" value="OKL54919.1"/>
    <property type="molecule type" value="Genomic_DNA"/>
</dbReference>
<dbReference type="HAMAP" id="MF_01464_B">
    <property type="entry name" value="SecF_B"/>
    <property type="match status" value="1"/>
</dbReference>
<dbReference type="PANTHER" id="PTHR30081">
    <property type="entry name" value="PROTEIN-EXPORT MEMBRANE PROTEIN SEC"/>
    <property type="match status" value="1"/>
</dbReference>
<comment type="subcellular location">
    <subcellularLocation>
        <location evidence="1 9">Cell membrane</location>
        <topology evidence="1 9">Multi-pass membrane protein</topology>
    </subcellularLocation>
</comment>
<dbReference type="InterPro" id="IPR055344">
    <property type="entry name" value="SecD_SecF_C_bact"/>
</dbReference>
<keyword evidence="2 9" id="KW-0813">Transport</keyword>
<keyword evidence="8 9" id="KW-0472">Membrane</keyword>
<dbReference type="AlphaFoldDB" id="A0A1Q5Q5F1"/>
<evidence type="ECO:0000256" key="4">
    <source>
        <dbReference type="ARBA" id="ARBA00022692"/>
    </source>
</evidence>
<keyword evidence="3 9" id="KW-1003">Cell membrane</keyword>
<dbReference type="SUPFAM" id="SSF82866">
    <property type="entry name" value="Multidrug efflux transporter AcrB transmembrane domain"/>
    <property type="match status" value="1"/>
</dbReference>
<evidence type="ECO:0000256" key="1">
    <source>
        <dbReference type="ARBA" id="ARBA00004651"/>
    </source>
</evidence>
<dbReference type="GO" id="GO:0043952">
    <property type="term" value="P:protein transport by the Sec complex"/>
    <property type="evidence" value="ECO:0007669"/>
    <property type="project" value="UniProtKB-UniRule"/>
</dbReference>
<feature type="transmembrane region" description="Helical" evidence="9">
    <location>
        <begin position="201"/>
        <end position="222"/>
    </location>
</feature>
<dbReference type="GO" id="GO:0006605">
    <property type="term" value="P:protein targeting"/>
    <property type="evidence" value="ECO:0007669"/>
    <property type="project" value="UniProtKB-UniRule"/>
</dbReference>
<sequence>MISLAKFGNELYTGERSYPIVQRRKWWFIIAIAAMALSGLIVATIGLNPGIEFRGGTEFTITNTQNHSGDKAREVLSGHDVKEPPRVSTVGNSTVRIQTENIPVPEGKTSGEILREVADELGAAYGVGEADVTSNSVGPSWGADVSKKALQGLVTFMVLVTIVMAIYFRAWRMGLAAILALIHDVIVTVGIYALVGFEVTPASVIGLLTILGYSLYDTVVVFDKVRENTEHLFDQYEDTYEERANLAVNQTLVRSINTSIVGILPVGSILFVGAFLLGAGTLRDIALALFIGMIVSTASSIFIATPLEVQFRNRETKIAEHTRQVRRHRGEEDAGELVGAHPATGSGHKAKVETSPDVLPGQHLGNRHQPRKKKARR</sequence>
<gene>
    <name evidence="9" type="primary">secF</name>
    <name evidence="12" type="ORF">BSZ39_01725</name>
</gene>
<keyword evidence="4 9" id="KW-0812">Transmembrane</keyword>
<keyword evidence="7 9" id="KW-0811">Translocation</keyword>
<dbReference type="Gene3D" id="1.20.1640.10">
    <property type="entry name" value="Multidrug efflux transporter AcrB transmembrane domain"/>
    <property type="match status" value="1"/>
</dbReference>
<feature type="transmembrane region" description="Helical" evidence="9">
    <location>
        <begin position="175"/>
        <end position="195"/>
    </location>
</feature>
<dbReference type="GO" id="GO:0015450">
    <property type="term" value="F:protein-transporting ATPase activity"/>
    <property type="evidence" value="ECO:0007669"/>
    <property type="project" value="InterPro"/>
</dbReference>
<feature type="transmembrane region" description="Helical" evidence="9">
    <location>
        <begin position="26"/>
        <end position="47"/>
    </location>
</feature>
<dbReference type="STRING" id="208480.SAMN02910418_00447"/>
<reference evidence="13" key="1">
    <citation type="submission" date="2016-12" db="EMBL/GenBank/DDBJ databases">
        <authorList>
            <person name="Meng X."/>
        </authorList>
    </citation>
    <scope>NUCLEOTIDE SEQUENCE [LARGE SCALE GENOMIC DNA]</scope>
    <source>
        <strain evidence="13">DSM 19116</strain>
    </source>
</reference>
<feature type="domain" description="Protein export membrane protein SecD/SecF C-terminal" evidence="11">
    <location>
        <begin position="132"/>
        <end position="313"/>
    </location>
</feature>
<evidence type="ECO:0000256" key="9">
    <source>
        <dbReference type="HAMAP-Rule" id="MF_01464"/>
    </source>
</evidence>
<dbReference type="NCBIfam" id="TIGR00916">
    <property type="entry name" value="2A0604s01"/>
    <property type="match status" value="1"/>
</dbReference>
<dbReference type="InterPro" id="IPR022813">
    <property type="entry name" value="SecD/SecF_arch_bac"/>
</dbReference>
<protein>
    <recommendedName>
        <fullName evidence="9">Protein-export membrane protein SecF</fullName>
    </recommendedName>
</protein>
<feature type="compositionally biased region" description="Basic residues" evidence="10">
    <location>
        <begin position="365"/>
        <end position="377"/>
    </location>
</feature>
<dbReference type="GO" id="GO:0065002">
    <property type="term" value="P:intracellular protein transmembrane transport"/>
    <property type="evidence" value="ECO:0007669"/>
    <property type="project" value="UniProtKB-UniRule"/>
</dbReference>
<evidence type="ECO:0000256" key="7">
    <source>
        <dbReference type="ARBA" id="ARBA00023010"/>
    </source>
</evidence>
<feature type="transmembrane region" description="Helical" evidence="9">
    <location>
        <begin position="149"/>
        <end position="168"/>
    </location>
</feature>
<dbReference type="InterPro" id="IPR005665">
    <property type="entry name" value="SecF_bac"/>
</dbReference>
<evidence type="ECO:0000256" key="8">
    <source>
        <dbReference type="ARBA" id="ARBA00023136"/>
    </source>
</evidence>
<keyword evidence="6 9" id="KW-1133">Transmembrane helix</keyword>
<comment type="similarity">
    <text evidence="9">Belongs to the SecD/SecF family. SecF subfamily.</text>
</comment>
<evidence type="ECO:0000256" key="3">
    <source>
        <dbReference type="ARBA" id="ARBA00022475"/>
    </source>
</evidence>
<comment type="subunit">
    <text evidence="9">Forms a complex with SecD. Part of the essential Sec protein translocation apparatus which comprises SecA, SecYEG and auxiliary proteins SecDF. Other proteins may also be involved.</text>
</comment>
<name>A0A1Q5Q5F1_9ACTO</name>
<feature type="region of interest" description="Disordered" evidence="10">
    <location>
        <begin position="322"/>
        <end position="377"/>
    </location>
</feature>
<evidence type="ECO:0000256" key="2">
    <source>
        <dbReference type="ARBA" id="ARBA00022448"/>
    </source>
</evidence>
<feature type="transmembrane region" description="Helical" evidence="9">
    <location>
        <begin position="285"/>
        <end position="307"/>
    </location>
</feature>
<proteinExistence type="inferred from homology"/>
<dbReference type="InterPro" id="IPR048634">
    <property type="entry name" value="SecD_SecF_C"/>
</dbReference>
<dbReference type="NCBIfam" id="TIGR00966">
    <property type="entry name" value="transloc_SecF"/>
    <property type="match status" value="1"/>
</dbReference>
<evidence type="ECO:0000313" key="12">
    <source>
        <dbReference type="EMBL" id="OKL54919.1"/>
    </source>
</evidence>
<evidence type="ECO:0000256" key="5">
    <source>
        <dbReference type="ARBA" id="ARBA00022927"/>
    </source>
</evidence>
<evidence type="ECO:0000256" key="10">
    <source>
        <dbReference type="SAM" id="MobiDB-lite"/>
    </source>
</evidence>
<keyword evidence="5 9" id="KW-0653">Protein transport</keyword>